<accession>A0A4Q1C8T1</accession>
<dbReference type="InterPro" id="IPR029063">
    <property type="entry name" value="SAM-dependent_MTases_sf"/>
</dbReference>
<feature type="domain" description="Methyltransferase type 11" evidence="1">
    <location>
        <begin position="73"/>
        <end position="164"/>
    </location>
</feature>
<dbReference type="Gene3D" id="3.40.50.150">
    <property type="entry name" value="Vaccinia Virus protein VP39"/>
    <property type="match status" value="1"/>
</dbReference>
<dbReference type="PANTHER" id="PTHR42912">
    <property type="entry name" value="METHYLTRANSFERASE"/>
    <property type="match status" value="1"/>
</dbReference>
<dbReference type="Proteomes" id="UP000290218">
    <property type="component" value="Unassembled WGS sequence"/>
</dbReference>
<comment type="caution">
    <text evidence="2">The sequence shown here is derived from an EMBL/GenBank/DDBJ whole genome shotgun (WGS) entry which is preliminary data.</text>
</comment>
<evidence type="ECO:0000313" key="3">
    <source>
        <dbReference type="Proteomes" id="UP000290218"/>
    </source>
</evidence>
<dbReference type="PANTHER" id="PTHR42912:SF93">
    <property type="entry name" value="N6-ADENOSINE-METHYLTRANSFERASE TMT1A"/>
    <property type="match status" value="1"/>
</dbReference>
<dbReference type="SUPFAM" id="SSF53335">
    <property type="entry name" value="S-adenosyl-L-methionine-dependent methyltransferases"/>
    <property type="match status" value="1"/>
</dbReference>
<gene>
    <name evidence="2" type="ORF">ESB00_05315</name>
</gene>
<protein>
    <submittedName>
        <fullName evidence="2">Class I SAM-dependent methyltransferase</fullName>
    </submittedName>
</protein>
<dbReference type="Pfam" id="PF08241">
    <property type="entry name" value="Methyltransf_11"/>
    <property type="match status" value="1"/>
</dbReference>
<evidence type="ECO:0000313" key="2">
    <source>
        <dbReference type="EMBL" id="RXK55318.1"/>
    </source>
</evidence>
<dbReference type="InterPro" id="IPR050508">
    <property type="entry name" value="Methyltransf_Superfamily"/>
</dbReference>
<proteinExistence type="predicted"/>
<keyword evidence="2" id="KW-0489">Methyltransferase</keyword>
<sequence>MPVRRTDASRGRRAVEFVRHAEPGARTFAGPMQLDEYRKLAETEDRMWYFRALNRRMAHWLGRLQPEREARVLDAGCGTGGLIKSLRAANPGWRITGLDFMPLACELARERTGAEIVQGSITSLPFADATFDAVVSADVVCQVEDHAQALREFARVVRPGGAVLVNVPAYRWLWSYHDDACQTKHRYTRPELVALFQAAGLAVRFASYANLLPLPLIAARRKLFPPAQPTSDVQVYAAPVEAVFSTMAAGEHAWTKRGWPLPAGSSVFVAARK</sequence>
<dbReference type="InterPro" id="IPR013216">
    <property type="entry name" value="Methyltransf_11"/>
</dbReference>
<name>A0A4Q1C8T1_9BACT</name>
<organism evidence="2 3">
    <name type="scientific">Oleiharenicola lentus</name>
    <dbReference type="NCBI Taxonomy" id="2508720"/>
    <lineage>
        <taxon>Bacteria</taxon>
        <taxon>Pseudomonadati</taxon>
        <taxon>Verrucomicrobiota</taxon>
        <taxon>Opitutia</taxon>
        <taxon>Opitutales</taxon>
        <taxon>Opitutaceae</taxon>
        <taxon>Oleiharenicola</taxon>
    </lineage>
</organism>
<evidence type="ECO:0000259" key="1">
    <source>
        <dbReference type="Pfam" id="PF08241"/>
    </source>
</evidence>
<dbReference type="OrthoDB" id="9757640at2"/>
<dbReference type="GO" id="GO:0008757">
    <property type="term" value="F:S-adenosylmethionine-dependent methyltransferase activity"/>
    <property type="evidence" value="ECO:0007669"/>
    <property type="project" value="InterPro"/>
</dbReference>
<keyword evidence="3" id="KW-1185">Reference proteome</keyword>
<dbReference type="GO" id="GO:0032259">
    <property type="term" value="P:methylation"/>
    <property type="evidence" value="ECO:0007669"/>
    <property type="project" value="UniProtKB-KW"/>
</dbReference>
<dbReference type="AlphaFoldDB" id="A0A4Q1C8T1"/>
<dbReference type="EMBL" id="SDHX01000001">
    <property type="protein sequence ID" value="RXK55318.1"/>
    <property type="molecule type" value="Genomic_DNA"/>
</dbReference>
<dbReference type="CDD" id="cd02440">
    <property type="entry name" value="AdoMet_MTases"/>
    <property type="match status" value="1"/>
</dbReference>
<reference evidence="2 3" key="1">
    <citation type="submission" date="2019-01" db="EMBL/GenBank/DDBJ databases">
        <title>Lacunisphaera sp. strain TWA-58.</title>
        <authorList>
            <person name="Chen W.-M."/>
        </authorList>
    </citation>
    <scope>NUCLEOTIDE SEQUENCE [LARGE SCALE GENOMIC DNA]</scope>
    <source>
        <strain evidence="2 3">TWA-58</strain>
    </source>
</reference>
<keyword evidence="2" id="KW-0808">Transferase</keyword>